<protein>
    <submittedName>
        <fullName evidence="1">Uncharacterized protein</fullName>
    </submittedName>
</protein>
<reference evidence="1 2" key="1">
    <citation type="submission" date="2021-05" db="EMBL/GenBank/DDBJ databases">
        <title>Genome Assembly of Synthetic Allotetraploid Brassica napus Reveals Homoeologous Exchanges between Subgenomes.</title>
        <authorList>
            <person name="Davis J.T."/>
        </authorList>
    </citation>
    <scope>NUCLEOTIDE SEQUENCE [LARGE SCALE GENOMIC DNA]</scope>
    <source>
        <strain evidence="2">cv. Da-Ae</strain>
        <tissue evidence="1">Seedling</tissue>
    </source>
</reference>
<evidence type="ECO:0000313" key="1">
    <source>
        <dbReference type="EMBL" id="KAH0891750.1"/>
    </source>
</evidence>
<evidence type="ECO:0000313" key="2">
    <source>
        <dbReference type="Proteomes" id="UP000824890"/>
    </source>
</evidence>
<dbReference type="EMBL" id="JAGKQM010000013">
    <property type="protein sequence ID" value="KAH0891750.1"/>
    <property type="molecule type" value="Genomic_DNA"/>
</dbReference>
<keyword evidence="2" id="KW-1185">Reference proteome</keyword>
<name>A0ABQ8AGS9_BRANA</name>
<proteinExistence type="predicted"/>
<gene>
    <name evidence="1" type="ORF">HID58_054179</name>
</gene>
<sequence length="126" mass="14695">LWSVVLLPKLVSKRSTQNPNLCKDKARDSFKPRKQEFLELMLKYQRVISERDSGKKLGNQFLLSRPLFYAFESHQLLLSVTSLSDFVESYNEECKRVSTEEQTLRSDLSTKFQEAINVVELSHKQP</sequence>
<organism evidence="1 2">
    <name type="scientific">Brassica napus</name>
    <name type="common">Rape</name>
    <dbReference type="NCBI Taxonomy" id="3708"/>
    <lineage>
        <taxon>Eukaryota</taxon>
        <taxon>Viridiplantae</taxon>
        <taxon>Streptophyta</taxon>
        <taxon>Embryophyta</taxon>
        <taxon>Tracheophyta</taxon>
        <taxon>Spermatophyta</taxon>
        <taxon>Magnoliopsida</taxon>
        <taxon>eudicotyledons</taxon>
        <taxon>Gunneridae</taxon>
        <taxon>Pentapetalae</taxon>
        <taxon>rosids</taxon>
        <taxon>malvids</taxon>
        <taxon>Brassicales</taxon>
        <taxon>Brassicaceae</taxon>
        <taxon>Brassiceae</taxon>
        <taxon>Brassica</taxon>
    </lineage>
</organism>
<comment type="caution">
    <text evidence="1">The sequence shown here is derived from an EMBL/GenBank/DDBJ whole genome shotgun (WGS) entry which is preliminary data.</text>
</comment>
<dbReference type="Proteomes" id="UP000824890">
    <property type="component" value="Unassembled WGS sequence"/>
</dbReference>
<accession>A0ABQ8AGS9</accession>
<feature type="non-terminal residue" evidence="1">
    <location>
        <position position="1"/>
    </location>
</feature>